<feature type="transmembrane region" description="Helical" evidence="1">
    <location>
        <begin position="120"/>
        <end position="141"/>
    </location>
</feature>
<reference evidence="2" key="2">
    <citation type="submission" date="2023-05" db="EMBL/GenBank/DDBJ databases">
        <authorList>
            <consortium name="Lawrence Berkeley National Laboratory"/>
            <person name="Steindorff A."/>
            <person name="Hensen N."/>
            <person name="Bonometti L."/>
            <person name="Westerberg I."/>
            <person name="Brannstrom I.O."/>
            <person name="Guillou S."/>
            <person name="Cros-Aarteil S."/>
            <person name="Calhoun S."/>
            <person name="Haridas S."/>
            <person name="Kuo A."/>
            <person name="Mondo S."/>
            <person name="Pangilinan J."/>
            <person name="Riley R."/>
            <person name="Labutti K."/>
            <person name="Andreopoulos B."/>
            <person name="Lipzen A."/>
            <person name="Chen C."/>
            <person name="Yanf M."/>
            <person name="Daum C."/>
            <person name="Ng V."/>
            <person name="Clum A."/>
            <person name="Ohm R."/>
            <person name="Martin F."/>
            <person name="Silar P."/>
            <person name="Natvig D."/>
            <person name="Lalanne C."/>
            <person name="Gautier V."/>
            <person name="Ament-Velasquez S.L."/>
            <person name="Kruys A."/>
            <person name="Hutchinson M.I."/>
            <person name="Powell A.J."/>
            <person name="Barry K."/>
            <person name="Miller A.N."/>
            <person name="Grigoriev I.V."/>
            <person name="Debuchy R."/>
            <person name="Gladieux P."/>
            <person name="Thoren M.H."/>
            <person name="Johannesson H."/>
        </authorList>
    </citation>
    <scope>NUCLEOTIDE SEQUENCE</scope>
    <source>
        <strain evidence="2">PSN293</strain>
    </source>
</reference>
<dbReference type="EMBL" id="MU858533">
    <property type="protein sequence ID" value="KAK4206046.1"/>
    <property type="molecule type" value="Genomic_DNA"/>
</dbReference>
<comment type="caution">
    <text evidence="2">The sequence shown here is derived from an EMBL/GenBank/DDBJ whole genome shotgun (WGS) entry which is preliminary data.</text>
</comment>
<proteinExistence type="predicted"/>
<reference evidence="2" key="1">
    <citation type="journal article" date="2023" name="Mol. Phylogenet. Evol.">
        <title>Genome-scale phylogeny and comparative genomics of the fungal order Sordariales.</title>
        <authorList>
            <person name="Hensen N."/>
            <person name="Bonometti L."/>
            <person name="Westerberg I."/>
            <person name="Brannstrom I.O."/>
            <person name="Guillou S."/>
            <person name="Cros-Aarteil S."/>
            <person name="Calhoun S."/>
            <person name="Haridas S."/>
            <person name="Kuo A."/>
            <person name="Mondo S."/>
            <person name="Pangilinan J."/>
            <person name="Riley R."/>
            <person name="LaButti K."/>
            <person name="Andreopoulos B."/>
            <person name="Lipzen A."/>
            <person name="Chen C."/>
            <person name="Yan M."/>
            <person name="Daum C."/>
            <person name="Ng V."/>
            <person name="Clum A."/>
            <person name="Steindorff A."/>
            <person name="Ohm R.A."/>
            <person name="Martin F."/>
            <person name="Silar P."/>
            <person name="Natvig D.O."/>
            <person name="Lalanne C."/>
            <person name="Gautier V."/>
            <person name="Ament-Velasquez S.L."/>
            <person name="Kruys A."/>
            <person name="Hutchinson M.I."/>
            <person name="Powell A.J."/>
            <person name="Barry K."/>
            <person name="Miller A.N."/>
            <person name="Grigoriev I.V."/>
            <person name="Debuchy R."/>
            <person name="Gladieux P."/>
            <person name="Hiltunen Thoren M."/>
            <person name="Johannesson H."/>
        </authorList>
    </citation>
    <scope>NUCLEOTIDE SEQUENCE</scope>
    <source>
        <strain evidence="2">PSN293</strain>
    </source>
</reference>
<keyword evidence="1" id="KW-1133">Transmembrane helix</keyword>
<evidence type="ECO:0000313" key="2">
    <source>
        <dbReference type="EMBL" id="KAK4206046.1"/>
    </source>
</evidence>
<evidence type="ECO:0000256" key="1">
    <source>
        <dbReference type="SAM" id="Phobius"/>
    </source>
</evidence>
<sequence>MSNPSTFIPQCTGHENTLTSTPDITGVDTIPQKINVVMLGGSNNTLEAMTNCCAPNYVQVLDGCYLWCKIPESGSEPKQLKTADDIRRNISACLDVSGLRKEGRVGIALHIPNTGGRATVAPVLSTTGLGIVGLVMVGVLMG</sequence>
<keyword evidence="1" id="KW-0472">Membrane</keyword>
<keyword evidence="1" id="KW-0812">Transmembrane</keyword>
<protein>
    <submittedName>
        <fullName evidence="2">Uncharacterized protein</fullName>
    </submittedName>
</protein>
<accession>A0AAN7AYF7</accession>
<keyword evidence="3" id="KW-1185">Reference proteome</keyword>
<dbReference type="AlphaFoldDB" id="A0AAN7AYF7"/>
<gene>
    <name evidence="2" type="ORF">QBC37DRAFT_149343</name>
</gene>
<organism evidence="2 3">
    <name type="scientific">Rhypophila decipiens</name>
    <dbReference type="NCBI Taxonomy" id="261697"/>
    <lineage>
        <taxon>Eukaryota</taxon>
        <taxon>Fungi</taxon>
        <taxon>Dikarya</taxon>
        <taxon>Ascomycota</taxon>
        <taxon>Pezizomycotina</taxon>
        <taxon>Sordariomycetes</taxon>
        <taxon>Sordariomycetidae</taxon>
        <taxon>Sordariales</taxon>
        <taxon>Naviculisporaceae</taxon>
        <taxon>Rhypophila</taxon>
    </lineage>
</organism>
<name>A0AAN7AYF7_9PEZI</name>
<evidence type="ECO:0000313" key="3">
    <source>
        <dbReference type="Proteomes" id="UP001301769"/>
    </source>
</evidence>
<dbReference type="Proteomes" id="UP001301769">
    <property type="component" value="Unassembled WGS sequence"/>
</dbReference>